<name>A9DPZ5_9FLAO</name>
<dbReference type="STRING" id="391587.KAOT1_20427"/>
<dbReference type="Proteomes" id="UP000002945">
    <property type="component" value="Unassembled WGS sequence"/>
</dbReference>
<dbReference type="AlphaFoldDB" id="A9DPZ5"/>
<dbReference type="HOGENOM" id="CLU_1903938_0_0_10"/>
<evidence type="ECO:0000313" key="3">
    <source>
        <dbReference type="Proteomes" id="UP000002945"/>
    </source>
</evidence>
<sequence length="133" mass="15416">MPKVFHFDSAQCENFRKNVSVSEHFSIQFFFVSLQKTTRRDVFSYLRRSAKRPKSEATQKRSDPKAKRPKSEATQKRSDPKAKRPKSEATQKRSDPKAKRPKSEATQKRSDPKAKRPKSEATQKRSDPITFST</sequence>
<comment type="caution">
    <text evidence="2">The sequence shown here is derived from an EMBL/GenBank/DDBJ whole genome shotgun (WGS) entry which is preliminary data.</text>
</comment>
<protein>
    <submittedName>
        <fullName evidence="2">Uncharacterized protein</fullName>
    </submittedName>
</protein>
<proteinExistence type="predicted"/>
<evidence type="ECO:0000313" key="2">
    <source>
        <dbReference type="EMBL" id="EDP97566.1"/>
    </source>
</evidence>
<evidence type="ECO:0000256" key="1">
    <source>
        <dbReference type="SAM" id="MobiDB-lite"/>
    </source>
</evidence>
<gene>
    <name evidence="2" type="ORF">KAOT1_20427</name>
</gene>
<dbReference type="EMBL" id="ABIB01000002">
    <property type="protein sequence ID" value="EDP97566.1"/>
    <property type="molecule type" value="Genomic_DNA"/>
</dbReference>
<accession>A9DPZ5</accession>
<feature type="compositionally biased region" description="Basic and acidic residues" evidence="1">
    <location>
        <begin position="53"/>
        <end position="127"/>
    </location>
</feature>
<organism evidence="2 3">
    <name type="scientific">Kordia algicida OT-1</name>
    <dbReference type="NCBI Taxonomy" id="391587"/>
    <lineage>
        <taxon>Bacteria</taxon>
        <taxon>Pseudomonadati</taxon>
        <taxon>Bacteroidota</taxon>
        <taxon>Flavobacteriia</taxon>
        <taxon>Flavobacteriales</taxon>
        <taxon>Flavobacteriaceae</taxon>
        <taxon>Kordia</taxon>
    </lineage>
</organism>
<reference evidence="2 3" key="1">
    <citation type="journal article" date="2011" name="J. Bacteriol.">
        <title>Genome sequence of the algicidal bacterium Kordia algicida OT-1.</title>
        <authorList>
            <person name="Lee H.S."/>
            <person name="Kang S.G."/>
            <person name="Kwon K.K."/>
            <person name="Lee J.H."/>
            <person name="Kim S.J."/>
        </authorList>
    </citation>
    <scope>NUCLEOTIDE SEQUENCE [LARGE SCALE GENOMIC DNA]</scope>
    <source>
        <strain evidence="2 3">OT-1</strain>
    </source>
</reference>
<keyword evidence="3" id="KW-1185">Reference proteome</keyword>
<feature type="region of interest" description="Disordered" evidence="1">
    <location>
        <begin position="46"/>
        <end position="133"/>
    </location>
</feature>